<dbReference type="InterPro" id="IPR001952">
    <property type="entry name" value="Alkaline_phosphatase"/>
</dbReference>
<dbReference type="PANTHER" id="PTHR34142:SF1">
    <property type="entry name" value="GLYCOSIDE HYDROLASE FAMILY 5 DOMAIN-CONTAINING PROTEIN"/>
    <property type="match status" value="1"/>
</dbReference>
<keyword evidence="9" id="KW-0732">Signal</keyword>
<dbReference type="OrthoDB" id="5818554at2759"/>
<dbReference type="Gene3D" id="3.20.20.80">
    <property type="entry name" value="Glycosidases"/>
    <property type="match status" value="1"/>
</dbReference>
<feature type="domain" description="Glycoside hydrolase family 5" evidence="10">
    <location>
        <begin position="38"/>
        <end position="307"/>
    </location>
</feature>
<evidence type="ECO:0000256" key="8">
    <source>
        <dbReference type="SAM" id="MobiDB-lite"/>
    </source>
</evidence>
<reference evidence="12" key="1">
    <citation type="submission" date="2017-03" db="EMBL/GenBank/DDBJ databases">
        <title>Genomes of endolithic fungi from Antarctica.</title>
        <authorList>
            <person name="Coleine C."/>
            <person name="Masonjones S."/>
            <person name="Stajich J.E."/>
        </authorList>
    </citation>
    <scope>NUCLEOTIDE SEQUENCE [LARGE SCALE GENOMIC DNA]</scope>
    <source>
        <strain evidence="12">CCFEE 5527</strain>
    </source>
</reference>
<evidence type="ECO:0000259" key="10">
    <source>
        <dbReference type="Pfam" id="PF00150"/>
    </source>
</evidence>
<feature type="region of interest" description="Disordered" evidence="8">
    <location>
        <begin position="1036"/>
        <end position="1082"/>
    </location>
</feature>
<dbReference type="STRING" id="1507870.A0A1V8SKR2"/>
<feature type="binding site" evidence="6">
    <location>
        <position position="659"/>
    </location>
    <ligand>
        <name>Mg(2+)</name>
        <dbReference type="ChEBI" id="CHEBI:18420"/>
    </ligand>
</feature>
<comment type="cofactor">
    <cofactor evidence="6">
        <name>Mg(2+)</name>
        <dbReference type="ChEBI" id="CHEBI:18420"/>
    </cofactor>
    <text evidence="6">Binds 1 Mg(2+) ion.</text>
</comment>
<keyword evidence="4" id="KW-0326">Glycosidase</keyword>
<feature type="signal peptide" evidence="9">
    <location>
        <begin position="1"/>
        <end position="18"/>
    </location>
</feature>
<keyword evidence="6" id="KW-0862">Zinc</keyword>
<dbReference type="AlphaFoldDB" id="A0A1V8SKR2"/>
<comment type="catalytic activity">
    <reaction evidence="1">
        <text>Endohydrolysis of (1-&gt;4)-beta-D-glucosidic linkages in cellulose, lichenin and cereal beta-D-glucans.</text>
        <dbReference type="EC" id="3.2.1.4"/>
    </reaction>
</comment>
<feature type="binding site" evidence="6">
    <location>
        <position position="661"/>
    </location>
    <ligand>
        <name>Mg(2+)</name>
        <dbReference type="ChEBI" id="CHEBI:18420"/>
    </ligand>
</feature>
<evidence type="ECO:0000256" key="4">
    <source>
        <dbReference type="ARBA" id="ARBA00023295"/>
    </source>
</evidence>
<dbReference type="InterPro" id="IPR017853">
    <property type="entry name" value="GH"/>
</dbReference>
<dbReference type="PANTHER" id="PTHR34142">
    <property type="entry name" value="ENDO-BETA-1,4-GLUCANASE A"/>
    <property type="match status" value="1"/>
</dbReference>
<feature type="binding site" evidence="6">
    <location>
        <position position="551"/>
    </location>
    <ligand>
        <name>Mg(2+)</name>
        <dbReference type="ChEBI" id="CHEBI:18420"/>
    </ligand>
</feature>
<evidence type="ECO:0000256" key="6">
    <source>
        <dbReference type="PIRSR" id="PIRSR601952-2"/>
    </source>
</evidence>
<feature type="binding site" evidence="6">
    <location>
        <position position="551"/>
    </location>
    <ligand>
        <name>Zn(2+)</name>
        <dbReference type="ChEBI" id="CHEBI:29105"/>
        <label>2</label>
    </ligand>
</feature>
<dbReference type="Pfam" id="PF00150">
    <property type="entry name" value="Cellulase"/>
    <property type="match status" value="1"/>
</dbReference>
<gene>
    <name evidence="11" type="ORF">B0A48_14811</name>
</gene>
<dbReference type="Pfam" id="PF00245">
    <property type="entry name" value="Alk_phosphatase"/>
    <property type="match status" value="1"/>
</dbReference>
<evidence type="ECO:0000313" key="12">
    <source>
        <dbReference type="Proteomes" id="UP000192596"/>
    </source>
</evidence>
<feature type="chain" id="PRO_5012144672" description="Glycoside hydrolase family 5 domain-containing protein" evidence="9">
    <location>
        <begin position="19"/>
        <end position="1082"/>
    </location>
</feature>
<dbReference type="InterPro" id="IPR001547">
    <property type="entry name" value="Glyco_hydro_5"/>
</dbReference>
<dbReference type="GO" id="GO:0008810">
    <property type="term" value="F:cellulase activity"/>
    <property type="evidence" value="ECO:0007669"/>
    <property type="project" value="UniProtKB-EC"/>
</dbReference>
<evidence type="ECO:0000256" key="5">
    <source>
        <dbReference type="PIRSR" id="PIRSR601952-1"/>
    </source>
</evidence>
<keyword evidence="3" id="KW-0378">Hydrolase</keyword>
<keyword evidence="6" id="KW-0460">Magnesium</keyword>
<dbReference type="InterPro" id="IPR017850">
    <property type="entry name" value="Alkaline_phosphatase_core_sf"/>
</dbReference>
<dbReference type="Proteomes" id="UP000192596">
    <property type="component" value="Unassembled WGS sequence"/>
</dbReference>
<sequence>MHFITLLAAAGTVALSLAAPQKRASSRLRFVGINESGPEFGDGKYPGTLGKDYTWPTLSTYDTYIAKGFNVFRINFSMERLIPNSLTGSLDSTYLASLNEQVNYITSRGAYAMVQPHNYGRYYGNIITDASAFKAWWQTVAVQFKSNNNVIFDTNNEYNTMAGALVATMNQAAIDGIRAAGATTQIINVEGNSWTGAWTWTTSKGTDGLTNADTMGSLTDPSNNLVYQMHQYLDSDGSGTSTACVSATVGSERLVAATNWLRANGKIGLIGEFAGGNNAQCQSAVKDMLAYMQANTDVWQGAIWWAAGPWWADYIYSIEPSTGVAYAPYLDDDILATQDHDYSRSHNDYHHDFDCQDLHSRSHNYYNDYQGTNHNYKYDRSGDDDRFRWYLRLEVGTVRWAGLERRDLLRERKHVQDAQDFLAGQFFDIRVEVHAPVNGSEATNGVPDTNFALTVGKVGEAGVPAAQFFGVDEPALEAWNFTWFEDLFAQDAKTPSLVNVAAKAYRRVALYEPGSYEAVLTYNGTNTTAVWDVRDLSEVRKTKNVLLFIGDGMTTNMITAARLIAHKQKNGRYLTKMALDQFPALGHQMTHSIDSFITDSANSASALYTGHKSSVNALGVYADSSKDPYDDPKVESIMEIFYRLYGGKLGIVSTAFLADATPAAFTAKTRSRDEYGAVIDSFIHGIVNYTWTEWPGYDVILGGGAENFYSPSLGGVTYSNLDYYKVFADAGYDLIYNNTALQAASSALKTLGVFSVSNMAKWVDRNVFPDNLKAQKNDPTGTKADALDQPGLKQMTLKAIDILETRSKADGDKGWFLMSEAASIDKMMHVLDYDRALGELLELDDTVKASIEYLTKIGELDNTLIVVTADHGHGFDVFGNADTQYLNAQTTDRNKRKAVGTYQNSGESQYINTGNLKYTDSFFPSNWDPRYTLAQGFSANPDHRENYQIHKGGPRLPATNITGFAATNYFVNPKDNVNGFIVNGTLPPNAAQGVHSLTDVPVFARGPCHELFTGVYNSIDIFYHIAECLGASRSEQAEKGGHGDQGNGTNWQHHGKGGKGYHHYGPGNPTYKKGPGKGPWGN</sequence>
<comment type="caution">
    <text evidence="11">The sequence shown here is derived from an EMBL/GenBank/DDBJ whole genome shotgun (WGS) entry which is preliminary data.</text>
</comment>
<dbReference type="Gene3D" id="3.40.720.10">
    <property type="entry name" value="Alkaline Phosphatase, subunit A"/>
    <property type="match status" value="1"/>
</dbReference>
<feature type="binding site" evidence="6">
    <location>
        <position position="825"/>
    </location>
    <ligand>
        <name>Zn(2+)</name>
        <dbReference type="ChEBI" id="CHEBI:29105"/>
        <label>2</label>
    </ligand>
</feature>
<evidence type="ECO:0000313" key="11">
    <source>
        <dbReference type="EMBL" id="OQN99669.1"/>
    </source>
</evidence>
<dbReference type="InParanoid" id="A0A1V8SKR2"/>
<dbReference type="GO" id="GO:0009251">
    <property type="term" value="P:glucan catabolic process"/>
    <property type="evidence" value="ECO:0007669"/>
    <property type="project" value="TreeGrafter"/>
</dbReference>
<dbReference type="EMBL" id="NAJO01000039">
    <property type="protein sequence ID" value="OQN99669.1"/>
    <property type="molecule type" value="Genomic_DNA"/>
</dbReference>
<dbReference type="PRINTS" id="PR00113">
    <property type="entry name" value="ALKPHPHTASE"/>
</dbReference>
<feature type="binding site" evidence="6">
    <location>
        <position position="829"/>
    </location>
    <ligand>
        <name>Zn(2+)</name>
        <dbReference type="ChEBI" id="CHEBI:29105"/>
        <label>2</label>
    </ligand>
</feature>
<dbReference type="SMART" id="SM00098">
    <property type="entry name" value="alkPPc"/>
    <property type="match status" value="1"/>
</dbReference>
<dbReference type="SUPFAM" id="SSF51445">
    <property type="entry name" value="(Trans)glycosidases"/>
    <property type="match status" value="1"/>
</dbReference>
<evidence type="ECO:0000256" key="7">
    <source>
        <dbReference type="RuleBase" id="RU003946"/>
    </source>
</evidence>
<feature type="active site" description="Phosphoserine intermediate" evidence="5">
    <location>
        <position position="600"/>
    </location>
</feature>
<dbReference type="CDD" id="cd16012">
    <property type="entry name" value="ALP"/>
    <property type="match status" value="1"/>
</dbReference>
<dbReference type="GO" id="GO:0016791">
    <property type="term" value="F:phosphatase activity"/>
    <property type="evidence" value="ECO:0007669"/>
    <property type="project" value="InterPro"/>
</dbReference>
<dbReference type="SUPFAM" id="SSF53649">
    <property type="entry name" value="Alkaline phosphatase-like"/>
    <property type="match status" value="1"/>
</dbReference>
<organism evidence="11 12">
    <name type="scientific">Cryoendolithus antarcticus</name>
    <dbReference type="NCBI Taxonomy" id="1507870"/>
    <lineage>
        <taxon>Eukaryota</taxon>
        <taxon>Fungi</taxon>
        <taxon>Dikarya</taxon>
        <taxon>Ascomycota</taxon>
        <taxon>Pezizomycotina</taxon>
        <taxon>Dothideomycetes</taxon>
        <taxon>Dothideomycetidae</taxon>
        <taxon>Cladosporiales</taxon>
        <taxon>Cladosporiaceae</taxon>
        <taxon>Cryoendolithus</taxon>
    </lineage>
</organism>
<comment type="cofactor">
    <cofactor evidence="6">
        <name>Zn(2+)</name>
        <dbReference type="ChEBI" id="CHEBI:29105"/>
    </cofactor>
    <text evidence="6">Binds 2 Zn(2+) ions.</text>
</comment>
<feature type="binding site" evidence="6">
    <location>
        <position position="995"/>
    </location>
    <ligand>
        <name>Zn(2+)</name>
        <dbReference type="ChEBI" id="CHEBI:29105"/>
        <label>2</label>
    </ligand>
</feature>
<feature type="binding site" evidence="6">
    <location>
        <position position="820"/>
    </location>
    <ligand>
        <name>Mg(2+)</name>
        <dbReference type="ChEBI" id="CHEBI:18420"/>
    </ligand>
</feature>
<comment type="similarity">
    <text evidence="2">Belongs to the glycosyl hydrolase 5 (cellulase A) family.</text>
</comment>
<evidence type="ECO:0000256" key="1">
    <source>
        <dbReference type="ARBA" id="ARBA00000966"/>
    </source>
</evidence>
<dbReference type="GO" id="GO:0046872">
    <property type="term" value="F:metal ion binding"/>
    <property type="evidence" value="ECO:0007669"/>
    <property type="project" value="UniProtKB-KW"/>
</dbReference>
<feature type="binding site" evidence="6">
    <location>
        <position position="871"/>
    </location>
    <ligand>
        <name>Zn(2+)</name>
        <dbReference type="ChEBI" id="CHEBI:29105"/>
        <label>2</label>
    </ligand>
</feature>
<keyword evidence="6" id="KW-0479">Metal-binding</keyword>
<proteinExistence type="inferred from homology"/>
<feature type="binding site" evidence="6">
    <location>
        <position position="870"/>
    </location>
    <ligand>
        <name>Zn(2+)</name>
        <dbReference type="ChEBI" id="CHEBI:29105"/>
        <label>2</label>
    </ligand>
</feature>
<comment type="similarity">
    <text evidence="7">Belongs to the alkaline phosphatase family.</text>
</comment>
<evidence type="ECO:0000256" key="9">
    <source>
        <dbReference type="SAM" id="SignalP"/>
    </source>
</evidence>
<evidence type="ECO:0000256" key="2">
    <source>
        <dbReference type="ARBA" id="ARBA00005641"/>
    </source>
</evidence>
<evidence type="ECO:0000256" key="3">
    <source>
        <dbReference type="ARBA" id="ARBA00022801"/>
    </source>
</evidence>
<protein>
    <recommendedName>
        <fullName evidence="10">Glycoside hydrolase family 5 domain-containing protein</fullName>
    </recommendedName>
</protein>
<feature type="compositionally biased region" description="Basic residues" evidence="8">
    <location>
        <begin position="1053"/>
        <end position="1062"/>
    </location>
</feature>
<keyword evidence="12" id="KW-1185">Reference proteome</keyword>
<accession>A0A1V8SKR2</accession>
<name>A0A1V8SKR2_9PEZI</name>